<reference evidence="1 2" key="1">
    <citation type="journal article" date="2013" name="Genome Announc.">
        <title>Complete Genome Sequence of Burkholderia sp. Strain RPE64, Bacterial Symbiont of the Bean Bug Riptortus pedestris.</title>
        <authorList>
            <person name="Shibata T.F."/>
            <person name="Maeda T."/>
            <person name="Nikoh N."/>
            <person name="Yamaguchi K."/>
            <person name="Oshima K."/>
            <person name="Hattori M."/>
            <person name="Nishiyama T."/>
            <person name="Hasebe M."/>
            <person name="Fukatsu T."/>
            <person name="Kikuchi Y."/>
            <person name="Shigenobu S."/>
        </authorList>
    </citation>
    <scope>NUCLEOTIDE SEQUENCE [LARGE SCALE GENOMIC DNA]</scope>
    <source>
        <plasmid evidence="1 2">p2</plasmid>
    </source>
</reference>
<evidence type="ECO:0000313" key="2">
    <source>
        <dbReference type="Proteomes" id="UP000013966"/>
    </source>
</evidence>
<sequence>MLRLTRRCFVENSGLHQTERLMEVHLSSAFFCAIASDFMLWPMPGRTLHGKRCVGI</sequence>
<keyword evidence="1" id="KW-0614">Plasmid</keyword>
<reference evidence="1 2" key="2">
    <citation type="journal article" date="2018" name="Int. J. Syst. Evol. Microbiol.">
        <title>Burkholderia insecticola sp. nov., a gut symbiotic bacterium of the bean bug Riptortus pedestris.</title>
        <authorList>
            <person name="Takeshita K."/>
            <person name="Tamaki H."/>
            <person name="Ohbayashi T."/>
            <person name="Meng X.-Y."/>
            <person name="Sone T."/>
            <person name="Mitani Y."/>
            <person name="Peeters C."/>
            <person name="Kikuchi Y."/>
            <person name="Vandamme P."/>
        </authorList>
    </citation>
    <scope>NUCLEOTIDE SEQUENCE [LARGE SCALE GENOMIC DNA]</scope>
    <source>
        <strain evidence="1">RPE64</strain>
        <plasmid evidence="1 2">p2</plasmid>
    </source>
</reference>
<name>A0A060PHG3_9BURK</name>
<gene>
    <name evidence="1" type="ORF">BRPE64_ECDS03250</name>
</gene>
<proteinExistence type="predicted"/>
<evidence type="ECO:0000313" key="1">
    <source>
        <dbReference type="EMBL" id="BAO94207.1"/>
    </source>
</evidence>
<accession>A0A060PHG3</accession>
<protein>
    <submittedName>
        <fullName evidence="1">Uncharacterized protein</fullName>
    </submittedName>
</protein>
<dbReference type="KEGG" id="buo:BRPE64_ECDS03250"/>
<keyword evidence="2" id="KW-1185">Reference proteome</keyword>
<dbReference type="HOGENOM" id="CLU_3005291_0_0_4"/>
<dbReference type="Proteomes" id="UP000013966">
    <property type="component" value="Plasmid p2"/>
</dbReference>
<dbReference type="EMBL" id="AP013062">
    <property type="protein sequence ID" value="BAO94207.1"/>
    <property type="molecule type" value="Genomic_DNA"/>
</dbReference>
<dbReference type="AlphaFoldDB" id="A0A060PHG3"/>
<organism evidence="1 2">
    <name type="scientific">Caballeronia insecticola</name>
    <dbReference type="NCBI Taxonomy" id="758793"/>
    <lineage>
        <taxon>Bacteria</taxon>
        <taxon>Pseudomonadati</taxon>
        <taxon>Pseudomonadota</taxon>
        <taxon>Betaproteobacteria</taxon>
        <taxon>Burkholderiales</taxon>
        <taxon>Burkholderiaceae</taxon>
        <taxon>Caballeronia</taxon>
    </lineage>
</organism>
<geneLocation type="plasmid" evidence="1 2">
    <name>p2</name>
</geneLocation>